<sequence length="117" mass="13178">MSTQVADVFDEETEAEYQYDFGTTTELLISVLAVRSGNWTGKPIRMLGRNKTPTMRCMVCRKKADWICAGCLWEDRNCFLCGQHVNEHSHEDAMVLPAVNSPRIGMCAYEGPADPPY</sequence>
<comment type="caution">
    <text evidence="1">The sequence shown here is derived from an EMBL/GenBank/DDBJ whole genome shotgun (WGS) entry which is preliminary data.</text>
</comment>
<organism evidence="1">
    <name type="scientific">Caldilineaceae bacterium SB0661_bin_32</name>
    <dbReference type="NCBI Taxonomy" id="2605255"/>
    <lineage>
        <taxon>Bacteria</taxon>
        <taxon>Bacillati</taxon>
        <taxon>Chloroflexota</taxon>
        <taxon>Caldilineae</taxon>
        <taxon>Caldilineales</taxon>
        <taxon>Caldilineaceae</taxon>
    </lineage>
</organism>
<accession>A0A6B1D1G8</accession>
<dbReference type="EMBL" id="VXMH01000001">
    <property type="protein sequence ID" value="MYC93335.1"/>
    <property type="molecule type" value="Genomic_DNA"/>
</dbReference>
<name>A0A6B1D1G8_9CHLR</name>
<gene>
    <name evidence="1" type="ORF">F4X14_00045</name>
</gene>
<evidence type="ECO:0000313" key="1">
    <source>
        <dbReference type="EMBL" id="MYC93335.1"/>
    </source>
</evidence>
<dbReference type="AlphaFoldDB" id="A0A6B1D1G8"/>
<reference evidence="1" key="1">
    <citation type="submission" date="2019-09" db="EMBL/GenBank/DDBJ databases">
        <title>Characterisation of the sponge microbiome using genome-centric metagenomics.</title>
        <authorList>
            <person name="Engelberts J.P."/>
            <person name="Robbins S.J."/>
            <person name="De Goeij J.M."/>
            <person name="Aranda M."/>
            <person name="Bell S.C."/>
            <person name="Webster N.S."/>
        </authorList>
    </citation>
    <scope>NUCLEOTIDE SEQUENCE</scope>
    <source>
        <strain evidence="1">SB0661_bin_32</strain>
    </source>
</reference>
<proteinExistence type="predicted"/>
<protein>
    <submittedName>
        <fullName evidence="1">Uncharacterized protein</fullName>
    </submittedName>
</protein>